<evidence type="ECO:0000259" key="4">
    <source>
        <dbReference type="Pfam" id="PF00891"/>
    </source>
</evidence>
<evidence type="ECO:0000256" key="3">
    <source>
        <dbReference type="ARBA" id="ARBA00022691"/>
    </source>
</evidence>
<dbReference type="InterPro" id="IPR029063">
    <property type="entry name" value="SAM-dependent_MTases_sf"/>
</dbReference>
<dbReference type="PANTHER" id="PTHR43712">
    <property type="entry name" value="PUTATIVE (AFU_ORTHOLOGUE AFUA_4G14580)-RELATED"/>
    <property type="match status" value="1"/>
</dbReference>
<gene>
    <name evidence="5" type="ORF">APUU_71223S</name>
</gene>
<reference evidence="5" key="2">
    <citation type="submission" date="2021-02" db="EMBL/GenBank/DDBJ databases">
        <title>Aspergillus puulaauensis MK2 genome sequence.</title>
        <authorList>
            <person name="Futagami T."/>
            <person name="Mori K."/>
            <person name="Kadooka C."/>
            <person name="Tanaka T."/>
        </authorList>
    </citation>
    <scope>NUCLEOTIDE SEQUENCE</scope>
    <source>
        <strain evidence="5">MK2</strain>
    </source>
</reference>
<reference evidence="5" key="1">
    <citation type="submission" date="2021-01" db="EMBL/GenBank/DDBJ databases">
        <authorList>
            <consortium name="Aspergillus puulaauensis MK2 genome sequencing consortium"/>
            <person name="Kazuki M."/>
            <person name="Futagami T."/>
        </authorList>
    </citation>
    <scope>NUCLEOTIDE SEQUENCE</scope>
    <source>
        <strain evidence="5">MK2</strain>
    </source>
</reference>
<proteinExistence type="predicted"/>
<dbReference type="GO" id="GO:0044550">
    <property type="term" value="P:secondary metabolite biosynthetic process"/>
    <property type="evidence" value="ECO:0007669"/>
    <property type="project" value="UniProtKB-ARBA"/>
</dbReference>
<dbReference type="SUPFAM" id="SSF53335">
    <property type="entry name" value="S-adenosyl-L-methionine-dependent methyltransferases"/>
    <property type="match status" value="1"/>
</dbReference>
<dbReference type="InterPro" id="IPR036390">
    <property type="entry name" value="WH_DNA-bd_sf"/>
</dbReference>
<dbReference type="InterPro" id="IPR036388">
    <property type="entry name" value="WH-like_DNA-bd_sf"/>
</dbReference>
<keyword evidence="3" id="KW-0949">S-adenosyl-L-methionine</keyword>
<dbReference type="KEGG" id="apuu:APUU_71223S"/>
<feature type="domain" description="O-methyltransferase C-terminal" evidence="4">
    <location>
        <begin position="294"/>
        <end position="438"/>
    </location>
</feature>
<accession>A0A7R7XZ81</accession>
<keyword evidence="2" id="KW-0808">Transferase</keyword>
<evidence type="ECO:0000256" key="2">
    <source>
        <dbReference type="ARBA" id="ARBA00022679"/>
    </source>
</evidence>
<dbReference type="SUPFAM" id="SSF46785">
    <property type="entry name" value="Winged helix' DNA-binding domain"/>
    <property type="match status" value="1"/>
</dbReference>
<evidence type="ECO:0000256" key="1">
    <source>
        <dbReference type="ARBA" id="ARBA00022603"/>
    </source>
</evidence>
<dbReference type="GeneID" id="64979650"/>
<keyword evidence="6" id="KW-1185">Reference proteome</keyword>
<dbReference type="OrthoDB" id="1535081at2759"/>
<dbReference type="Gene3D" id="1.10.10.10">
    <property type="entry name" value="Winged helix-like DNA-binding domain superfamily/Winged helix DNA-binding domain"/>
    <property type="match status" value="1"/>
</dbReference>
<keyword evidence="1" id="KW-0489">Methyltransferase</keyword>
<dbReference type="InterPro" id="IPR001077">
    <property type="entry name" value="COMT_C"/>
</dbReference>
<sequence length="458" mass="50980">MTARSSRKPLMQNISPRECREDEVCISIMSTATQDIFIDQRAEPSKSAVSTLTEEITASLDEPPQTQGIISALDAVKPQLFGGNEVDRLQVRAAARRLLARVETPYERAWGFCFEHPVVFAALQTCIDLGLWKSWTGAGGGEKSIDELVQLTSPTIETNLLRRFFRLLAAFYVVEETAEDKFKPTPFSYAIGDESTKVRASLQAASYQYLAAGQNLPGYLAKTSYKEPTDFMSNNYTDTDTDNLDFFGRLQQSPTHYEAFTGHMEAWTAWKTPWTKVYDTSRLLDGATLDNGSPFVVDVGGNTGIDISHVLAKHPELPAGALILQDLPEIIAKAQVDDKITAMVHDFWLPQPAKGSRAYFMHAVLHDWPDDKAKQLLANTRDAMVKGYSKLLVYDIVLPPTGASISQTTMDVEMMSLLSAAERTQGTWQKLLTEAGFNIVNFWPDPQQYEMIIEAEVA</sequence>
<evidence type="ECO:0000313" key="5">
    <source>
        <dbReference type="EMBL" id="BCS29653.1"/>
    </source>
</evidence>
<dbReference type="PANTHER" id="PTHR43712:SF8">
    <property type="entry name" value="O-METHYLTRANSFERASE AF390-400"/>
    <property type="match status" value="1"/>
</dbReference>
<dbReference type="AlphaFoldDB" id="A0A7R7XZ81"/>
<dbReference type="Pfam" id="PF00891">
    <property type="entry name" value="Methyltransf_2"/>
    <property type="match status" value="1"/>
</dbReference>
<dbReference type="PROSITE" id="PS51683">
    <property type="entry name" value="SAM_OMT_II"/>
    <property type="match status" value="1"/>
</dbReference>
<evidence type="ECO:0000313" key="6">
    <source>
        <dbReference type="Proteomes" id="UP000654913"/>
    </source>
</evidence>
<dbReference type="Gene3D" id="3.40.50.150">
    <property type="entry name" value="Vaccinia Virus protein VP39"/>
    <property type="match status" value="1"/>
</dbReference>
<dbReference type="InterPro" id="IPR016461">
    <property type="entry name" value="COMT-like"/>
</dbReference>
<name>A0A7R7XZ81_9EURO</name>
<dbReference type="RefSeq" id="XP_041561839.1">
    <property type="nucleotide sequence ID" value="XM_041696183.1"/>
</dbReference>
<dbReference type="GO" id="GO:0032259">
    <property type="term" value="P:methylation"/>
    <property type="evidence" value="ECO:0007669"/>
    <property type="project" value="UniProtKB-KW"/>
</dbReference>
<dbReference type="EMBL" id="AP024449">
    <property type="protein sequence ID" value="BCS29653.1"/>
    <property type="molecule type" value="Genomic_DNA"/>
</dbReference>
<dbReference type="Proteomes" id="UP000654913">
    <property type="component" value="Chromosome 7"/>
</dbReference>
<protein>
    <recommendedName>
        <fullName evidence="4">O-methyltransferase C-terminal domain-containing protein</fullName>
    </recommendedName>
</protein>
<organism evidence="5 6">
    <name type="scientific">Aspergillus puulaauensis</name>
    <dbReference type="NCBI Taxonomy" id="1220207"/>
    <lineage>
        <taxon>Eukaryota</taxon>
        <taxon>Fungi</taxon>
        <taxon>Dikarya</taxon>
        <taxon>Ascomycota</taxon>
        <taxon>Pezizomycotina</taxon>
        <taxon>Eurotiomycetes</taxon>
        <taxon>Eurotiomycetidae</taxon>
        <taxon>Eurotiales</taxon>
        <taxon>Aspergillaceae</taxon>
        <taxon>Aspergillus</taxon>
    </lineage>
</organism>
<dbReference type="GO" id="GO:0008171">
    <property type="term" value="F:O-methyltransferase activity"/>
    <property type="evidence" value="ECO:0007669"/>
    <property type="project" value="InterPro"/>
</dbReference>